<proteinExistence type="predicted"/>
<dbReference type="InterPro" id="IPR036058">
    <property type="entry name" value="Kazal_dom_sf"/>
</dbReference>
<evidence type="ECO:0000256" key="6">
    <source>
        <dbReference type="SAM" id="SignalP"/>
    </source>
</evidence>
<evidence type="ECO:0000256" key="5">
    <source>
        <dbReference type="ARBA" id="ARBA00023319"/>
    </source>
</evidence>
<dbReference type="InterPro" id="IPR011390">
    <property type="entry name" value="IGFBP_rP_mac25"/>
</dbReference>
<evidence type="ECO:0000256" key="3">
    <source>
        <dbReference type="ARBA" id="ARBA00022729"/>
    </source>
</evidence>
<evidence type="ECO:0000256" key="1">
    <source>
        <dbReference type="ARBA" id="ARBA00004613"/>
    </source>
</evidence>
<dbReference type="PANTHER" id="PTHR14186:SF19">
    <property type="entry name" value="INSULIN-LIKE GROWTH FACTOR-BINDING PROTEIN 7"/>
    <property type="match status" value="1"/>
</dbReference>
<comment type="caution">
    <text evidence="10">The sequence shown here is derived from an EMBL/GenBank/DDBJ whole genome shotgun (WGS) entry which is preliminary data.</text>
</comment>
<dbReference type="InterPro" id="IPR013783">
    <property type="entry name" value="Ig-like_fold"/>
</dbReference>
<dbReference type="InterPro" id="IPR036179">
    <property type="entry name" value="Ig-like_dom_sf"/>
</dbReference>
<dbReference type="SUPFAM" id="SSF100895">
    <property type="entry name" value="Kazal-type serine protease inhibitors"/>
    <property type="match status" value="1"/>
</dbReference>
<keyword evidence="2" id="KW-0964">Secreted</keyword>
<dbReference type="GO" id="GO:0005520">
    <property type="term" value="F:insulin-like growth factor binding"/>
    <property type="evidence" value="ECO:0007669"/>
    <property type="project" value="InterPro"/>
</dbReference>
<dbReference type="Gene3D" id="4.10.40.20">
    <property type="match status" value="1"/>
</dbReference>
<dbReference type="SUPFAM" id="SSF48726">
    <property type="entry name" value="Immunoglobulin"/>
    <property type="match status" value="1"/>
</dbReference>
<evidence type="ECO:0000256" key="2">
    <source>
        <dbReference type="ARBA" id="ARBA00022525"/>
    </source>
</evidence>
<accession>A0A4Y2BIJ9</accession>
<dbReference type="EMBL" id="BGPR01000079">
    <property type="protein sequence ID" value="GBL91409.1"/>
    <property type="molecule type" value="Genomic_DNA"/>
</dbReference>
<dbReference type="InterPro" id="IPR013098">
    <property type="entry name" value="Ig_I-set"/>
</dbReference>
<dbReference type="Gene3D" id="3.30.60.30">
    <property type="match status" value="1"/>
</dbReference>
<dbReference type="SMART" id="SM00409">
    <property type="entry name" value="IG"/>
    <property type="match status" value="1"/>
</dbReference>
<dbReference type="GO" id="GO:0001558">
    <property type="term" value="P:regulation of cell growth"/>
    <property type="evidence" value="ECO:0007669"/>
    <property type="project" value="InterPro"/>
</dbReference>
<dbReference type="InterPro" id="IPR000867">
    <property type="entry name" value="IGFBP-like"/>
</dbReference>
<dbReference type="InterPro" id="IPR003599">
    <property type="entry name" value="Ig_sub"/>
</dbReference>
<dbReference type="Proteomes" id="UP000499080">
    <property type="component" value="Unassembled WGS sequence"/>
</dbReference>
<dbReference type="PROSITE" id="PS51465">
    <property type="entry name" value="KAZAL_2"/>
    <property type="match status" value="1"/>
</dbReference>
<dbReference type="GO" id="GO:0009966">
    <property type="term" value="P:regulation of signal transduction"/>
    <property type="evidence" value="ECO:0007669"/>
    <property type="project" value="TreeGrafter"/>
</dbReference>
<reference evidence="10 11" key="1">
    <citation type="journal article" date="2019" name="Sci. Rep.">
        <title>Orb-weaving spider Araneus ventricosus genome elucidates the spidroin gene catalogue.</title>
        <authorList>
            <person name="Kono N."/>
            <person name="Nakamura H."/>
            <person name="Ohtoshi R."/>
            <person name="Moran D.A.P."/>
            <person name="Shinohara A."/>
            <person name="Yoshida Y."/>
            <person name="Fujiwara M."/>
            <person name="Mori M."/>
            <person name="Tomita M."/>
            <person name="Arakawa K."/>
        </authorList>
    </citation>
    <scope>NUCLEOTIDE SEQUENCE [LARGE SCALE GENOMIC DNA]</scope>
</reference>
<dbReference type="SUPFAM" id="SSF57184">
    <property type="entry name" value="Growth factor receptor domain"/>
    <property type="match status" value="1"/>
</dbReference>
<evidence type="ECO:0000259" key="7">
    <source>
        <dbReference type="PROSITE" id="PS50835"/>
    </source>
</evidence>
<dbReference type="PROSITE" id="PS51323">
    <property type="entry name" value="IGFBP_N_2"/>
    <property type="match status" value="1"/>
</dbReference>
<dbReference type="OrthoDB" id="5985519at2759"/>
<keyword evidence="11" id="KW-1185">Reference proteome</keyword>
<evidence type="ECO:0000259" key="8">
    <source>
        <dbReference type="PROSITE" id="PS51323"/>
    </source>
</evidence>
<feature type="domain" description="Ig-like" evidence="7">
    <location>
        <begin position="145"/>
        <end position="245"/>
    </location>
</feature>
<feature type="domain" description="IGFBP N-terminal" evidence="8">
    <location>
        <begin position="19"/>
        <end position="103"/>
    </location>
</feature>
<dbReference type="SMART" id="SM00408">
    <property type="entry name" value="IGc2"/>
    <property type="match status" value="1"/>
</dbReference>
<evidence type="ECO:0000313" key="10">
    <source>
        <dbReference type="EMBL" id="GBL91409.1"/>
    </source>
</evidence>
<dbReference type="FunFam" id="2.60.40.10:FF:000032">
    <property type="entry name" value="palladin isoform X1"/>
    <property type="match status" value="1"/>
</dbReference>
<feature type="domain" description="Kazal-like" evidence="9">
    <location>
        <begin position="79"/>
        <end position="143"/>
    </location>
</feature>
<evidence type="ECO:0000259" key="9">
    <source>
        <dbReference type="PROSITE" id="PS51465"/>
    </source>
</evidence>
<dbReference type="PROSITE" id="PS50835">
    <property type="entry name" value="IG_LIKE"/>
    <property type="match status" value="1"/>
</dbReference>
<dbReference type="Gene3D" id="2.60.40.10">
    <property type="entry name" value="Immunoglobulins"/>
    <property type="match status" value="1"/>
</dbReference>
<feature type="signal peptide" evidence="6">
    <location>
        <begin position="1"/>
        <end position="17"/>
    </location>
</feature>
<feature type="chain" id="PRO_5021331038" evidence="6">
    <location>
        <begin position="18"/>
        <end position="262"/>
    </location>
</feature>
<dbReference type="InterPro" id="IPR009030">
    <property type="entry name" value="Growth_fac_rcpt_cys_sf"/>
</dbReference>
<dbReference type="PANTHER" id="PTHR14186">
    <property type="entry name" value="INSULIN-LIKE GROWTH FACTOR BINDING PROTEIN-RELATED"/>
    <property type="match status" value="1"/>
</dbReference>
<dbReference type="SMART" id="SM00280">
    <property type="entry name" value="KAZAL"/>
    <property type="match status" value="1"/>
</dbReference>
<dbReference type="InterPro" id="IPR003598">
    <property type="entry name" value="Ig_sub2"/>
</dbReference>
<dbReference type="AlphaFoldDB" id="A0A4Y2BIJ9"/>
<evidence type="ECO:0000256" key="4">
    <source>
        <dbReference type="ARBA" id="ARBA00023157"/>
    </source>
</evidence>
<sequence>MWLKFILLALFLVQAQAETKRDCGKCESDKCVPPGEECLAGLVKDLCGCCYVCGRREGELCDGDSLPIPYRNRGHGPCGEHMECRPRTDLAPGDPPEAQCVCVKTEAFCGSDGKTYDNECKLTEARYSQRNGLQAVHKGPCVSAPKILTPPEDVSNTTGGHVAMSCEAMGWPIPSIEWRVDRGQGDTIPLPSDDPKIAVQSRGGPSRYEITSWLQLLNLQPEDDATYWCIAKNEEGESSAAAKIIVLESKGSSSLSEKSNDL</sequence>
<dbReference type="InterPro" id="IPR002350">
    <property type="entry name" value="Kazal_dom"/>
</dbReference>
<name>A0A4Y2BIJ9_ARAVE</name>
<dbReference type="Pfam" id="PF07679">
    <property type="entry name" value="I-set"/>
    <property type="match status" value="1"/>
</dbReference>
<dbReference type="Pfam" id="PF00219">
    <property type="entry name" value="IGFBP"/>
    <property type="match status" value="1"/>
</dbReference>
<gene>
    <name evidence="10" type="primary">IGFBP_0</name>
    <name evidence="10" type="ORF">AVEN_136916_1</name>
</gene>
<dbReference type="InterPro" id="IPR007110">
    <property type="entry name" value="Ig-like_dom"/>
</dbReference>
<protein>
    <submittedName>
        <fullName evidence="10">Insulin-like growth factor-binding protein-related protein 1</fullName>
    </submittedName>
</protein>
<comment type="subcellular location">
    <subcellularLocation>
        <location evidence="1">Secreted</location>
    </subcellularLocation>
</comment>
<keyword evidence="5" id="KW-0393">Immunoglobulin domain</keyword>
<keyword evidence="4" id="KW-1015">Disulfide bond</keyword>
<organism evidence="10 11">
    <name type="scientific">Araneus ventricosus</name>
    <name type="common">Orbweaver spider</name>
    <name type="synonym">Epeira ventricosa</name>
    <dbReference type="NCBI Taxonomy" id="182803"/>
    <lineage>
        <taxon>Eukaryota</taxon>
        <taxon>Metazoa</taxon>
        <taxon>Ecdysozoa</taxon>
        <taxon>Arthropoda</taxon>
        <taxon>Chelicerata</taxon>
        <taxon>Arachnida</taxon>
        <taxon>Araneae</taxon>
        <taxon>Araneomorphae</taxon>
        <taxon>Entelegynae</taxon>
        <taxon>Araneoidea</taxon>
        <taxon>Araneidae</taxon>
        <taxon>Araneus</taxon>
    </lineage>
</organism>
<dbReference type="SMART" id="SM00121">
    <property type="entry name" value="IB"/>
    <property type="match status" value="1"/>
</dbReference>
<dbReference type="Pfam" id="PF07648">
    <property type="entry name" value="Kazal_2"/>
    <property type="match status" value="1"/>
</dbReference>
<dbReference type="CDD" id="cd00104">
    <property type="entry name" value="KAZAL_FS"/>
    <property type="match status" value="1"/>
</dbReference>
<keyword evidence="3 6" id="KW-0732">Signal</keyword>
<evidence type="ECO:0000313" key="11">
    <source>
        <dbReference type="Proteomes" id="UP000499080"/>
    </source>
</evidence>
<dbReference type="GO" id="GO:0005576">
    <property type="term" value="C:extracellular region"/>
    <property type="evidence" value="ECO:0007669"/>
    <property type="project" value="UniProtKB-SubCell"/>
</dbReference>